<dbReference type="Pfam" id="PF04870">
    <property type="entry name" value="Moulting_cycle"/>
    <property type="match status" value="2"/>
</dbReference>
<dbReference type="PANTHER" id="PTHR21523">
    <property type="match status" value="1"/>
</dbReference>
<keyword evidence="2" id="KW-1185">Reference proteome</keyword>
<evidence type="ECO:0000313" key="3">
    <source>
        <dbReference type="WBParaSite" id="SRAE_0000008300.1"/>
    </source>
</evidence>
<evidence type="ECO:0000313" key="4">
    <source>
        <dbReference type="WormBase" id="SRAE_0000008300"/>
    </source>
</evidence>
<organism evidence="1">
    <name type="scientific">Strongyloides ratti</name>
    <name type="common">Parasitic roundworm</name>
    <dbReference type="NCBI Taxonomy" id="34506"/>
    <lineage>
        <taxon>Eukaryota</taxon>
        <taxon>Metazoa</taxon>
        <taxon>Ecdysozoa</taxon>
        <taxon>Nematoda</taxon>
        <taxon>Chromadorea</taxon>
        <taxon>Rhabditida</taxon>
        <taxon>Tylenchina</taxon>
        <taxon>Panagrolaimomorpha</taxon>
        <taxon>Strongyloidoidea</taxon>
        <taxon>Strongyloididae</taxon>
        <taxon>Strongyloides</taxon>
    </lineage>
</organism>
<dbReference type="CTD" id="36373318"/>
<reference evidence="2" key="1">
    <citation type="submission" date="2014-09" db="EMBL/GenBank/DDBJ databases">
        <authorList>
            <person name="Martin A.A."/>
        </authorList>
    </citation>
    <scope>NUCLEOTIDE SEQUENCE</scope>
    <source>
        <strain evidence="2">ED321</strain>
    </source>
</reference>
<dbReference type="InterPro" id="IPR006954">
    <property type="entry name" value="Mlt-10-like"/>
</dbReference>
<gene>
    <name evidence="1 3 4" type="ORF">SRAE_0000008300</name>
</gene>
<protein>
    <submittedName>
        <fullName evidence="1 3">Moulting cycle MLT-10-like protein family-containing protein</fullName>
    </submittedName>
</protein>
<dbReference type="WormBase" id="SRAE_0000008300">
    <property type="protein sequence ID" value="SRP11005"/>
    <property type="gene ID" value="WBGene00255820"/>
</dbReference>
<evidence type="ECO:0000313" key="2">
    <source>
        <dbReference type="Proteomes" id="UP000035682"/>
    </source>
</evidence>
<dbReference type="AlphaFoldDB" id="A0A090KU55"/>
<dbReference type="RefSeq" id="XP_024500160.1">
    <property type="nucleotide sequence ID" value="XM_024645926.1"/>
</dbReference>
<dbReference type="WBParaSite" id="SRAE_0000008300.1">
    <property type="protein sequence ID" value="SRAE_0000008300.1"/>
    <property type="gene ID" value="WBGene00255820"/>
</dbReference>
<reference evidence="1" key="2">
    <citation type="submission" date="2014-09" db="EMBL/GenBank/DDBJ databases">
        <authorList>
            <person name="Aslett A.Martin."/>
        </authorList>
    </citation>
    <scope>NUCLEOTIDE SEQUENCE</scope>
    <source>
        <strain evidence="1">ED321 Heterogonic</strain>
    </source>
</reference>
<dbReference type="EMBL" id="LN609405">
    <property type="protein sequence ID" value="CEF60951.1"/>
    <property type="molecule type" value="Genomic_DNA"/>
</dbReference>
<dbReference type="Proteomes" id="UP000035682">
    <property type="component" value="Unplaced"/>
</dbReference>
<reference evidence="3" key="3">
    <citation type="submission" date="2020-12" db="UniProtKB">
        <authorList>
            <consortium name="WormBaseParasite"/>
        </authorList>
    </citation>
    <scope>IDENTIFICATION</scope>
</reference>
<dbReference type="GeneID" id="36373318"/>
<proteinExistence type="predicted"/>
<dbReference type="PANTHER" id="PTHR21523:SF46">
    <property type="entry name" value="MLT-TEN (MLT-10) RELATED"/>
    <property type="match status" value="1"/>
</dbReference>
<accession>A0A090KU55</accession>
<dbReference type="OrthoDB" id="5917548at2759"/>
<evidence type="ECO:0000313" key="1">
    <source>
        <dbReference type="EMBL" id="CEF60951.1"/>
    </source>
</evidence>
<name>A0A090KU55_STRRB</name>
<sequence length="543" mass="62187">MGKDLINKMNSIKEKVAFLQCLEKIDYNNQIPKYPAQCIILAKDKKLTKIGNRNKRQSYRFREMYHIQRENISNYNVIKKDIINELKTKDSEDSFFRKIVRFFTNLFTFNSPKKEVKKKKTWKETYQKIKMLNNIIKGKNINTENLYKRVFDYVSEDQPEYLIRYVRSTTPSKPLELQFDDLIYTLRKHYSGKETPSILSPKFASILPSNIRNRESKNSFLSPNLFPLYHDEEDPNSKNDILPLPKVMNELGMDDKDKEAVLEMVMDVTGADSIIEDVTNILKDNGFEDDINKITDFVSITFKNIQKTFSFRQKRDMESLKYGFLTSSQLEILFGINGPYKTKRSNFPFSIAEYKKMTIVDKKRALWESIRKISELPDPIAKNRGGSRFLSRRFKRTLILKHDHTTLSPFAFSPSINTFTLLGPTTLSPSLFSPSIIAPYLLSPPVLSPQVGNPMIFSPYVLGPNVLSAAVFNAYVFSPYVLSPNVINPYVLSPVILSPFVLCPDVLSPTVLSGVVLSPSVLSPSVYTDTILAANVLSPTFLS</sequence>